<accession>A0A9N8V180</accession>
<comment type="caution">
    <text evidence="4">The sequence shown here is derived from an EMBL/GenBank/DDBJ whole genome shotgun (WGS) entry which is preliminary data.</text>
</comment>
<organism evidence="4 5">
    <name type="scientific">Diversispora eburnea</name>
    <dbReference type="NCBI Taxonomy" id="1213867"/>
    <lineage>
        <taxon>Eukaryota</taxon>
        <taxon>Fungi</taxon>
        <taxon>Fungi incertae sedis</taxon>
        <taxon>Mucoromycota</taxon>
        <taxon>Glomeromycotina</taxon>
        <taxon>Glomeromycetes</taxon>
        <taxon>Diversisporales</taxon>
        <taxon>Diversisporaceae</taxon>
        <taxon>Diversispora</taxon>
    </lineage>
</organism>
<dbReference type="Proteomes" id="UP000789706">
    <property type="component" value="Unassembled WGS sequence"/>
</dbReference>
<gene>
    <name evidence="4" type="ORF">DEBURN_LOCUS493</name>
</gene>
<dbReference type="GO" id="GO:0046872">
    <property type="term" value="F:metal ion binding"/>
    <property type="evidence" value="ECO:0007669"/>
    <property type="project" value="UniProtKB-KW"/>
</dbReference>
<dbReference type="GO" id="GO:0016702">
    <property type="term" value="F:oxidoreductase activity, acting on single donors with incorporation of molecular oxygen, incorporation of two atoms of oxygen"/>
    <property type="evidence" value="ECO:0007669"/>
    <property type="project" value="UniProtKB-ARBA"/>
</dbReference>
<dbReference type="GO" id="GO:0019441">
    <property type="term" value="P:L-tryptophan catabolic process to kynurenine"/>
    <property type="evidence" value="ECO:0007669"/>
    <property type="project" value="InterPro"/>
</dbReference>
<evidence type="ECO:0000313" key="4">
    <source>
        <dbReference type="EMBL" id="CAG8433555.1"/>
    </source>
</evidence>
<sequence>MTNFIKQIVHKSFILSAVVSPSSRITATKFNSFKKVAIKEFGALTTSSTCRNAQPHTFNVLKDVMEHDTSSPSFMKMPIQLPNGEQGLLAKGELGEAVKDLPLYDIKDISDQRLLSALFRDYTFLASAYLLEPCDIMFREKKDYGLGRQILPKNIAVPLVEISKKLSAFPFMEYALSYSLYNYRRVDPSKPIVYSNLNLIREFSGILSEKGFILVHVTMVANSPSLVRWTMETLDSVEKNDRTRFNNSLSKLNETMTLINTEMKTMWERSNPDDYLKFRESGANDSMIPCMDNLLQITSKLPKNPLTEAKFLDFVQRRAEEVNDANTLYLANLDKIIAFRYRHWNFTKEYIIKNTTHPVATGGSPIVTWLPNQLLTILEQMSQIYKTIDYSQLTPENKILIDELIAKANNKKRVLNGDVKILKEKFSPESQKL</sequence>
<dbReference type="SUPFAM" id="SSF140959">
    <property type="entry name" value="Indolic compounds 2,3-dioxygenase-like"/>
    <property type="match status" value="1"/>
</dbReference>
<dbReference type="OrthoDB" id="10262710at2759"/>
<keyword evidence="3" id="KW-0408">Iron</keyword>
<proteinExistence type="inferred from homology"/>
<comment type="similarity">
    <text evidence="1">Belongs to the indoleamine 2,3-dioxygenase family.</text>
</comment>
<dbReference type="GO" id="GO:0020037">
    <property type="term" value="F:heme binding"/>
    <property type="evidence" value="ECO:0007669"/>
    <property type="project" value="InterPro"/>
</dbReference>
<dbReference type="EMBL" id="CAJVPK010000016">
    <property type="protein sequence ID" value="CAG8433555.1"/>
    <property type="molecule type" value="Genomic_DNA"/>
</dbReference>
<protein>
    <submittedName>
        <fullName evidence="4">6301_t:CDS:1</fullName>
    </submittedName>
</protein>
<dbReference type="AlphaFoldDB" id="A0A9N8V180"/>
<reference evidence="4" key="1">
    <citation type="submission" date="2021-06" db="EMBL/GenBank/DDBJ databases">
        <authorList>
            <person name="Kallberg Y."/>
            <person name="Tangrot J."/>
            <person name="Rosling A."/>
        </authorList>
    </citation>
    <scope>NUCLEOTIDE SEQUENCE</scope>
    <source>
        <strain evidence="4">AZ414A</strain>
    </source>
</reference>
<name>A0A9N8V180_9GLOM</name>
<keyword evidence="2" id="KW-0479">Metal-binding</keyword>
<keyword evidence="5" id="KW-1185">Reference proteome</keyword>
<evidence type="ECO:0000313" key="5">
    <source>
        <dbReference type="Proteomes" id="UP000789706"/>
    </source>
</evidence>
<evidence type="ECO:0000256" key="3">
    <source>
        <dbReference type="ARBA" id="ARBA00023004"/>
    </source>
</evidence>
<evidence type="ECO:0000256" key="1">
    <source>
        <dbReference type="ARBA" id="ARBA00007119"/>
    </source>
</evidence>
<dbReference type="Pfam" id="PF01231">
    <property type="entry name" value="IDO"/>
    <property type="match status" value="1"/>
</dbReference>
<dbReference type="PANTHER" id="PTHR28657:SF3">
    <property type="entry name" value="INDOLEAMINE 2,3-DIOXYGENASE"/>
    <property type="match status" value="1"/>
</dbReference>
<dbReference type="Gene3D" id="1.20.58.480">
    <property type="match status" value="1"/>
</dbReference>
<dbReference type="PANTHER" id="PTHR28657">
    <property type="entry name" value="INDOLEAMINE 2,3-DIOXYGENASE"/>
    <property type="match status" value="1"/>
</dbReference>
<evidence type="ECO:0000256" key="2">
    <source>
        <dbReference type="ARBA" id="ARBA00022723"/>
    </source>
</evidence>
<dbReference type="InterPro" id="IPR000898">
    <property type="entry name" value="Indolamine_dOase"/>
</dbReference>
<dbReference type="InterPro" id="IPR037217">
    <property type="entry name" value="Trp/Indoleamine_2_3_dOase-like"/>
</dbReference>